<dbReference type="GO" id="GO:0050853">
    <property type="term" value="P:B cell receptor signaling pathway"/>
    <property type="evidence" value="ECO:0007669"/>
    <property type="project" value="TreeGrafter"/>
</dbReference>
<dbReference type="GO" id="GO:0050861">
    <property type="term" value="P:positive regulation of B cell receptor signaling pathway"/>
    <property type="evidence" value="ECO:0007669"/>
    <property type="project" value="InterPro"/>
</dbReference>
<dbReference type="GeneID" id="114435917"/>
<proteinExistence type="predicted"/>
<feature type="signal peptide" evidence="2">
    <location>
        <begin position="1"/>
        <end position="27"/>
    </location>
</feature>
<sequence length="256" mass="29121">MESQQICGLFIMLTWIFVIFVPSVCSGEDAPKIILDNTLFVTFKGEDLNISGTLTQPVNQTADVLKCSGPSHRQIFHCDIPTNSYPNTTLMLQLKKLNLSGDYYCQYKTAKVYWFVWVRDEGYKAPVDHTEYIMAIITGVLLLFSVVGSVYVFRGDWKEKIIKCAESSKNPGQTRKVRKEQEMEDNTAVIADQSTSFYASLEPRPGSIYHVLDRSAANGEQEQKKVKHKKKEIKQTVAQTTENKDEGVFECVYENF</sequence>
<dbReference type="PANTHER" id="PTHR35680:SF1">
    <property type="entry name" value="NFAT ACTIVATION MOLECULE 1"/>
    <property type="match status" value="1"/>
</dbReference>
<evidence type="ECO:0000256" key="2">
    <source>
        <dbReference type="SAM" id="SignalP"/>
    </source>
</evidence>
<dbReference type="CTD" id="150372"/>
<dbReference type="InParanoid" id="A0A6P7I108"/>
<name>A0A6P7I108_9TELE</name>
<accession>A0A6P7I108</accession>
<dbReference type="RefSeq" id="XP_028261690.1">
    <property type="nucleotide sequence ID" value="XM_028405889.1"/>
</dbReference>
<keyword evidence="1" id="KW-0812">Transmembrane</keyword>
<dbReference type="GO" id="GO:0045577">
    <property type="term" value="P:regulation of B cell differentiation"/>
    <property type="evidence" value="ECO:0007669"/>
    <property type="project" value="InterPro"/>
</dbReference>
<feature type="chain" id="PRO_5027625224" evidence="2">
    <location>
        <begin position="28"/>
        <end position="256"/>
    </location>
</feature>
<evidence type="ECO:0000313" key="3">
    <source>
        <dbReference type="Proteomes" id="UP000515145"/>
    </source>
</evidence>
<dbReference type="InterPro" id="IPR033549">
    <property type="entry name" value="NFAM1"/>
</dbReference>
<evidence type="ECO:0000313" key="4">
    <source>
        <dbReference type="RefSeq" id="XP_028261690.1"/>
    </source>
</evidence>
<dbReference type="GO" id="GO:0045121">
    <property type="term" value="C:membrane raft"/>
    <property type="evidence" value="ECO:0007669"/>
    <property type="project" value="TreeGrafter"/>
</dbReference>
<keyword evidence="1" id="KW-0472">Membrane</keyword>
<reference evidence="4" key="1">
    <citation type="submission" date="2025-08" db="UniProtKB">
        <authorList>
            <consortium name="RefSeq"/>
        </authorList>
    </citation>
    <scope>IDENTIFICATION</scope>
</reference>
<organism evidence="3 4">
    <name type="scientific">Parambassis ranga</name>
    <name type="common">Indian glassy fish</name>
    <dbReference type="NCBI Taxonomy" id="210632"/>
    <lineage>
        <taxon>Eukaryota</taxon>
        <taxon>Metazoa</taxon>
        <taxon>Chordata</taxon>
        <taxon>Craniata</taxon>
        <taxon>Vertebrata</taxon>
        <taxon>Euteleostomi</taxon>
        <taxon>Actinopterygii</taxon>
        <taxon>Neopterygii</taxon>
        <taxon>Teleostei</taxon>
        <taxon>Neoteleostei</taxon>
        <taxon>Acanthomorphata</taxon>
        <taxon>Ovalentaria</taxon>
        <taxon>Ambassidae</taxon>
        <taxon>Parambassis</taxon>
    </lineage>
</organism>
<dbReference type="GO" id="GO:0004888">
    <property type="term" value="F:transmembrane signaling receptor activity"/>
    <property type="evidence" value="ECO:0007669"/>
    <property type="project" value="InterPro"/>
</dbReference>
<keyword evidence="1" id="KW-1133">Transmembrane helix</keyword>
<keyword evidence="3" id="KW-1185">Reference proteome</keyword>
<dbReference type="AlphaFoldDB" id="A0A6P7I108"/>
<dbReference type="PANTHER" id="PTHR35680">
    <property type="entry name" value="NFAT ACTIVATION MOLECULE 1"/>
    <property type="match status" value="1"/>
</dbReference>
<evidence type="ECO:0000256" key="1">
    <source>
        <dbReference type="SAM" id="Phobius"/>
    </source>
</evidence>
<dbReference type="Proteomes" id="UP000515145">
    <property type="component" value="Chromosome 1"/>
</dbReference>
<dbReference type="OrthoDB" id="8830760at2759"/>
<protein>
    <submittedName>
        <fullName evidence="4">NFAT activation molecule 1</fullName>
    </submittedName>
</protein>
<keyword evidence="2" id="KW-0732">Signal</keyword>
<gene>
    <name evidence="4" type="primary">nfam1</name>
</gene>
<feature type="transmembrane region" description="Helical" evidence="1">
    <location>
        <begin position="132"/>
        <end position="153"/>
    </location>
</feature>
<dbReference type="GO" id="GO:0001819">
    <property type="term" value="P:positive regulation of cytokine production"/>
    <property type="evidence" value="ECO:0007669"/>
    <property type="project" value="InterPro"/>
</dbReference>